<dbReference type="EMBL" id="SRPY01001029">
    <property type="protein sequence ID" value="KAG5915070.1"/>
    <property type="molecule type" value="Genomic_DNA"/>
</dbReference>
<dbReference type="InterPro" id="IPR019405">
    <property type="entry name" value="Lactonase_7-beta_prop"/>
</dbReference>
<dbReference type="PANTHER" id="PTHR30344:SF1">
    <property type="entry name" value="6-PHOSPHOGLUCONOLACTONASE"/>
    <property type="match status" value="1"/>
</dbReference>
<evidence type="ECO:0000256" key="1">
    <source>
        <dbReference type="ARBA" id="ARBA00005564"/>
    </source>
</evidence>
<dbReference type="Gene3D" id="2.130.10.10">
    <property type="entry name" value="YVTN repeat-like/Quinoprotein amine dehydrogenase"/>
    <property type="match status" value="1"/>
</dbReference>
<dbReference type="Proteomes" id="UP000811619">
    <property type="component" value="Unassembled WGS sequence"/>
</dbReference>
<dbReference type="GO" id="GO:0017057">
    <property type="term" value="F:6-phosphogluconolactonase activity"/>
    <property type="evidence" value="ECO:0007669"/>
    <property type="project" value="TreeGrafter"/>
</dbReference>
<keyword evidence="3" id="KW-1185">Reference proteome</keyword>
<evidence type="ECO:0000313" key="2">
    <source>
        <dbReference type="EMBL" id="KAG5915070.1"/>
    </source>
</evidence>
<comment type="caution">
    <text evidence="2">The sequence shown here is derived from an EMBL/GenBank/DDBJ whole genome shotgun (WGS) entry which is preliminary data.</text>
</comment>
<evidence type="ECO:0008006" key="4">
    <source>
        <dbReference type="Google" id="ProtNLM"/>
    </source>
</evidence>
<evidence type="ECO:0000313" key="3">
    <source>
        <dbReference type="Proteomes" id="UP000811619"/>
    </source>
</evidence>
<protein>
    <recommendedName>
        <fullName evidence="4">6-phosphogluconolactonase</fullName>
    </recommendedName>
</protein>
<dbReference type="InterPro" id="IPR015943">
    <property type="entry name" value="WD40/YVTN_repeat-like_dom_sf"/>
</dbReference>
<dbReference type="SUPFAM" id="SSF50974">
    <property type="entry name" value="Nitrous oxide reductase, N-terminal domain"/>
    <property type="match status" value="1"/>
</dbReference>
<proteinExistence type="inferred from homology"/>
<comment type="similarity">
    <text evidence="1">Belongs to the cycloisomerase 2 family.</text>
</comment>
<dbReference type="PANTHER" id="PTHR30344">
    <property type="entry name" value="6-PHOSPHOGLUCONOLACTONASE-RELATED"/>
    <property type="match status" value="1"/>
</dbReference>
<accession>A0A8K0NFP5</accession>
<name>A0A8K0NFP5_9HYPO</name>
<dbReference type="InterPro" id="IPR011045">
    <property type="entry name" value="N2O_reductase_N"/>
</dbReference>
<dbReference type="AlphaFoldDB" id="A0A8K0NFP5"/>
<dbReference type="Pfam" id="PF10282">
    <property type="entry name" value="Lactonase"/>
    <property type="match status" value="1"/>
</dbReference>
<gene>
    <name evidence="2" type="ORF">E4U42_000158</name>
</gene>
<sequence>MAERQARPHPHQAVPDPSGRYFAVNDLGTDRVLVLDGAADAFSLVNHVPVEPAGCGPRHGAFFPVGASRATHYLVVCEMKNLVNVYSLAYGGPRGIDFNFEQSLSTLSAAGSVPAAAAGELVIAPDNRNVYVSNRLSGPTDTIANFRIVAVPAPRTSTACYRRAIRLELAGLTSTGGKNPRMFSIAHDGQTLLVGNTEGDMAVVAMRRNQDGTLPEKPVASIAAKAFPGGKGPVFIQQI</sequence>
<dbReference type="InterPro" id="IPR050282">
    <property type="entry name" value="Cycloisomerase_2"/>
</dbReference>
<reference evidence="2" key="1">
    <citation type="journal article" date="2020" name="bioRxiv">
        <title>Whole genome comparisons of ergot fungi reveals the divergence and evolution of species within the genus Claviceps are the result of varying mechanisms driving genome evolution and host range expansion.</title>
        <authorList>
            <person name="Wyka S.A."/>
            <person name="Mondo S.J."/>
            <person name="Liu M."/>
            <person name="Dettman J."/>
            <person name="Nalam V."/>
            <person name="Broders K.D."/>
        </authorList>
    </citation>
    <scope>NUCLEOTIDE SEQUENCE</scope>
    <source>
        <strain evidence="2">CCC 489</strain>
    </source>
</reference>
<dbReference type="OrthoDB" id="9972196at2759"/>
<organism evidence="2 3">
    <name type="scientific">Claviceps africana</name>
    <dbReference type="NCBI Taxonomy" id="83212"/>
    <lineage>
        <taxon>Eukaryota</taxon>
        <taxon>Fungi</taxon>
        <taxon>Dikarya</taxon>
        <taxon>Ascomycota</taxon>
        <taxon>Pezizomycotina</taxon>
        <taxon>Sordariomycetes</taxon>
        <taxon>Hypocreomycetidae</taxon>
        <taxon>Hypocreales</taxon>
        <taxon>Clavicipitaceae</taxon>
        <taxon>Claviceps</taxon>
    </lineage>
</organism>